<dbReference type="RefSeq" id="WP_160197740.1">
    <property type="nucleotide sequence ID" value="NZ_QXXA01000011.1"/>
</dbReference>
<gene>
    <name evidence="4" type="ORF">D3Z33_10455</name>
</gene>
<dbReference type="PRINTS" id="PR01438">
    <property type="entry name" value="UNVRSLSTRESS"/>
</dbReference>
<proteinExistence type="inferred from homology"/>
<comment type="similarity">
    <text evidence="1 2">Belongs to the universal stress protein A family.</text>
</comment>
<evidence type="ECO:0000256" key="2">
    <source>
        <dbReference type="PIRNR" id="PIRNR006276"/>
    </source>
</evidence>
<comment type="caution">
    <text evidence="4">The sequence shown here is derived from an EMBL/GenBank/DDBJ whole genome shotgun (WGS) entry which is preliminary data.</text>
</comment>
<accession>A0A845QYN9</accession>
<dbReference type="InterPro" id="IPR006016">
    <property type="entry name" value="UspA"/>
</dbReference>
<dbReference type="CDD" id="cd00293">
    <property type="entry name" value="USP-like"/>
    <property type="match status" value="1"/>
</dbReference>
<organism evidence="4 5">
    <name type="scientific">Senegalia massiliensis</name>
    <dbReference type="NCBI Taxonomy" id="1720316"/>
    <lineage>
        <taxon>Bacteria</taxon>
        <taxon>Bacillati</taxon>
        <taxon>Bacillota</taxon>
        <taxon>Clostridia</taxon>
        <taxon>Eubacteriales</taxon>
        <taxon>Clostridiaceae</taxon>
        <taxon>Senegalia</taxon>
    </lineage>
</organism>
<dbReference type="PANTHER" id="PTHR46268:SF6">
    <property type="entry name" value="UNIVERSAL STRESS PROTEIN UP12"/>
    <property type="match status" value="1"/>
</dbReference>
<dbReference type="Gene3D" id="3.40.50.620">
    <property type="entry name" value="HUPs"/>
    <property type="match status" value="1"/>
</dbReference>
<dbReference type="InterPro" id="IPR014729">
    <property type="entry name" value="Rossmann-like_a/b/a_fold"/>
</dbReference>
<dbReference type="Pfam" id="PF00582">
    <property type="entry name" value="Usp"/>
    <property type="match status" value="1"/>
</dbReference>
<evidence type="ECO:0000313" key="4">
    <source>
        <dbReference type="EMBL" id="NBI07270.1"/>
    </source>
</evidence>
<dbReference type="SUPFAM" id="SSF52402">
    <property type="entry name" value="Adenine nucleotide alpha hydrolases-like"/>
    <property type="match status" value="1"/>
</dbReference>
<dbReference type="AlphaFoldDB" id="A0A845QYN9"/>
<reference evidence="4 5" key="1">
    <citation type="submission" date="2018-08" db="EMBL/GenBank/DDBJ databases">
        <title>Murine metabolic-syndrome-specific gut microbial biobank.</title>
        <authorList>
            <person name="Liu C."/>
        </authorList>
    </citation>
    <scope>NUCLEOTIDE SEQUENCE [LARGE SCALE GENOMIC DNA]</scope>
    <source>
        <strain evidence="4 5">583</strain>
    </source>
</reference>
<sequence>MKKILVTTDGSNNSKKALLEAKKLAEALDAKLDILSVVQNLMITPYVTEQYYNAEINESLIQSGEVILQESLKLFDDFKGEVKTKLRKGNPGDEIIREVEEENYDLVVMGSRGLGAFSRAMVGSVSHKVLNHVKTNVLIVK</sequence>
<evidence type="ECO:0000313" key="5">
    <source>
        <dbReference type="Proteomes" id="UP000467132"/>
    </source>
</evidence>
<name>A0A845QYN9_9CLOT</name>
<feature type="domain" description="UspA" evidence="3">
    <location>
        <begin position="1"/>
        <end position="141"/>
    </location>
</feature>
<keyword evidence="2" id="KW-0963">Cytoplasm</keyword>
<dbReference type="InterPro" id="IPR006015">
    <property type="entry name" value="Universal_stress_UspA"/>
</dbReference>
<evidence type="ECO:0000256" key="1">
    <source>
        <dbReference type="ARBA" id="ARBA00008791"/>
    </source>
</evidence>
<evidence type="ECO:0000259" key="3">
    <source>
        <dbReference type="Pfam" id="PF00582"/>
    </source>
</evidence>
<protein>
    <recommendedName>
        <fullName evidence="2">Universal stress protein</fullName>
    </recommendedName>
</protein>
<dbReference type="PANTHER" id="PTHR46268">
    <property type="entry name" value="STRESS RESPONSE PROTEIN NHAX"/>
    <property type="match status" value="1"/>
</dbReference>
<dbReference type="OrthoDB" id="9794782at2"/>
<dbReference type="Proteomes" id="UP000467132">
    <property type="component" value="Unassembled WGS sequence"/>
</dbReference>
<dbReference type="PIRSF" id="PIRSF006276">
    <property type="entry name" value="UspA"/>
    <property type="match status" value="1"/>
</dbReference>
<dbReference type="EMBL" id="QXXA01000011">
    <property type="protein sequence ID" value="NBI07270.1"/>
    <property type="molecule type" value="Genomic_DNA"/>
</dbReference>
<dbReference type="GO" id="GO:0005737">
    <property type="term" value="C:cytoplasm"/>
    <property type="evidence" value="ECO:0007669"/>
    <property type="project" value="UniProtKB-SubCell"/>
</dbReference>
<keyword evidence="5" id="KW-1185">Reference proteome</keyword>
<comment type="subcellular location">
    <subcellularLocation>
        <location evidence="2">Cytoplasm</location>
    </subcellularLocation>
</comment>